<dbReference type="AlphaFoldDB" id="A0A3S5ACI9"/>
<dbReference type="Proteomes" id="UP000784294">
    <property type="component" value="Unassembled WGS sequence"/>
</dbReference>
<evidence type="ECO:0000259" key="1">
    <source>
        <dbReference type="Pfam" id="PF26215"/>
    </source>
</evidence>
<accession>A0A3S5ACI9</accession>
<comment type="caution">
    <text evidence="2">The sequence shown here is derived from an EMBL/GenBank/DDBJ whole genome shotgun (WGS) entry which is preliminary data.</text>
</comment>
<proteinExistence type="predicted"/>
<dbReference type="InterPro" id="IPR058912">
    <property type="entry name" value="HTH_animal"/>
</dbReference>
<sequence length="252" mass="29684">MITAKFYKTNIFDLEVDVHPVRDTLSKQVQPRIVDLILDLAVDVQPKRNSLSNQLKKIGILFSLIIRSLRLTDNEFWDEELDKLTRICLSNGYPRSFIEKNGFYENQIRNQDNKQKWICLPSSKLSQQLQPLLGKWNSKVITKEKMTLFPNLPTQHEKTDKLECSEVYRIKCDNCEQKYVGETGRKIGLRIKEHQRLCRNMDAQRSEIAEHIARMGYEIDWKSSERLAVCGENTRKRKIRNTDRERSNEPKT</sequence>
<name>A0A3S5ACI9_9PLAT</name>
<dbReference type="PANTHER" id="PTHR21301">
    <property type="entry name" value="REVERSE TRANSCRIPTASE"/>
    <property type="match status" value="1"/>
</dbReference>
<dbReference type="Pfam" id="PF26215">
    <property type="entry name" value="HTH_animal"/>
    <property type="match status" value="1"/>
</dbReference>
<dbReference type="PANTHER" id="PTHR21301:SF10">
    <property type="entry name" value="REVERSE TRANSCRIPTASE DOMAIN-CONTAINING PROTEIN"/>
    <property type="match status" value="1"/>
</dbReference>
<protein>
    <recommendedName>
        <fullName evidence="1">Helix-turn-helix domain-containing protein</fullName>
    </recommendedName>
</protein>
<reference evidence="2" key="1">
    <citation type="submission" date="2018-11" db="EMBL/GenBank/DDBJ databases">
        <authorList>
            <consortium name="Pathogen Informatics"/>
        </authorList>
    </citation>
    <scope>NUCLEOTIDE SEQUENCE</scope>
</reference>
<dbReference type="OrthoDB" id="6325590at2759"/>
<gene>
    <name evidence="2" type="ORF">PXEA_LOCUS26838</name>
</gene>
<evidence type="ECO:0000313" key="2">
    <source>
        <dbReference type="EMBL" id="VEL33398.1"/>
    </source>
</evidence>
<evidence type="ECO:0000313" key="3">
    <source>
        <dbReference type="Proteomes" id="UP000784294"/>
    </source>
</evidence>
<keyword evidence="3" id="KW-1185">Reference proteome</keyword>
<feature type="domain" description="Helix-turn-helix" evidence="1">
    <location>
        <begin position="57"/>
        <end position="101"/>
    </location>
</feature>
<dbReference type="EMBL" id="CAAALY010245707">
    <property type="protein sequence ID" value="VEL33398.1"/>
    <property type="molecule type" value="Genomic_DNA"/>
</dbReference>
<organism evidence="2 3">
    <name type="scientific">Protopolystoma xenopodis</name>
    <dbReference type="NCBI Taxonomy" id="117903"/>
    <lineage>
        <taxon>Eukaryota</taxon>
        <taxon>Metazoa</taxon>
        <taxon>Spiralia</taxon>
        <taxon>Lophotrochozoa</taxon>
        <taxon>Platyhelminthes</taxon>
        <taxon>Monogenea</taxon>
        <taxon>Polyopisthocotylea</taxon>
        <taxon>Polystomatidea</taxon>
        <taxon>Polystomatidae</taxon>
        <taxon>Protopolystoma</taxon>
    </lineage>
</organism>